<dbReference type="Proteomes" id="UP000192328">
    <property type="component" value="Unassembled WGS sequence"/>
</dbReference>
<name>A0AC61PNV1_9FIRM</name>
<protein>
    <submittedName>
        <fullName evidence="1">Uncharacterized protein</fullName>
    </submittedName>
</protein>
<dbReference type="EMBL" id="FWXZ01000006">
    <property type="protein sequence ID" value="SMC79961.1"/>
    <property type="molecule type" value="Genomic_DNA"/>
</dbReference>
<evidence type="ECO:0000313" key="2">
    <source>
        <dbReference type="Proteomes" id="UP000192328"/>
    </source>
</evidence>
<accession>A0AC61PNV1</accession>
<keyword evidence="2" id="KW-1185">Reference proteome</keyword>
<reference evidence="1" key="1">
    <citation type="submission" date="2017-04" db="EMBL/GenBank/DDBJ databases">
        <authorList>
            <person name="Varghese N."/>
            <person name="Submissions S."/>
        </authorList>
    </citation>
    <scope>NUCLEOTIDE SEQUENCE</scope>
    <source>
        <strain evidence="1">WTE2008</strain>
    </source>
</reference>
<proteinExistence type="predicted"/>
<organism evidence="1 2">
    <name type="scientific">Aristaeella lactis</name>
    <dbReference type="NCBI Taxonomy" id="3046383"/>
    <lineage>
        <taxon>Bacteria</taxon>
        <taxon>Bacillati</taxon>
        <taxon>Bacillota</taxon>
        <taxon>Clostridia</taxon>
        <taxon>Eubacteriales</taxon>
        <taxon>Aristaeellaceae</taxon>
        <taxon>Aristaeella</taxon>
    </lineage>
</organism>
<sequence length="208" mass="24054">MNHPWKEIPLDDYESHMSLDSVGQLRALNRIMKDQFEARPVRTAMVLGAAGGNGLEHIRKEKYDTVWAVDINEAYLKAAAERHALLRDILEFLCLDLVKDADQLPQTELVIADLLVEYIGYDAFSRVVRRVDPEWVSCVIQINTDEAEWVSDSPYLHAFDRLDEVHHQMEENVLTEVLKSIGYEEILREDTPLPNGKKLVRLDYRKTH</sequence>
<evidence type="ECO:0000313" key="1">
    <source>
        <dbReference type="EMBL" id="SMC79961.1"/>
    </source>
</evidence>
<comment type="caution">
    <text evidence="1">The sequence shown here is derived from an EMBL/GenBank/DDBJ whole genome shotgun (WGS) entry which is preliminary data.</text>
</comment>
<gene>
    <name evidence="1" type="ORF">SAMN06297397_2564</name>
</gene>